<dbReference type="AlphaFoldDB" id="A0A1I7XH51"/>
<dbReference type="Proteomes" id="UP000095283">
    <property type="component" value="Unplaced"/>
</dbReference>
<name>A0A1I7XH51_HETBA</name>
<proteinExistence type="predicted"/>
<reference evidence="2" key="1">
    <citation type="submission" date="2016-11" db="UniProtKB">
        <authorList>
            <consortium name="WormBaseParasite"/>
        </authorList>
    </citation>
    <scope>IDENTIFICATION</scope>
</reference>
<keyword evidence="1" id="KW-1185">Reference proteome</keyword>
<evidence type="ECO:0000313" key="2">
    <source>
        <dbReference type="WBParaSite" id="Hba_17077"/>
    </source>
</evidence>
<evidence type="ECO:0000313" key="1">
    <source>
        <dbReference type="Proteomes" id="UP000095283"/>
    </source>
</evidence>
<sequence length="79" mass="9027">MINSEGHERKCERSKKFIEETRREVIRMLDKLMTPQWLSDRPPRTGVSGSTCVACQMTSGVVPAGTDSRKFIWTIEQKA</sequence>
<dbReference type="WBParaSite" id="Hba_17077">
    <property type="protein sequence ID" value="Hba_17077"/>
    <property type="gene ID" value="Hba_17077"/>
</dbReference>
<protein>
    <submittedName>
        <fullName evidence="2">Uncharacterized protein</fullName>
    </submittedName>
</protein>
<organism evidence="1 2">
    <name type="scientific">Heterorhabditis bacteriophora</name>
    <name type="common">Entomopathogenic nematode worm</name>
    <dbReference type="NCBI Taxonomy" id="37862"/>
    <lineage>
        <taxon>Eukaryota</taxon>
        <taxon>Metazoa</taxon>
        <taxon>Ecdysozoa</taxon>
        <taxon>Nematoda</taxon>
        <taxon>Chromadorea</taxon>
        <taxon>Rhabditida</taxon>
        <taxon>Rhabditina</taxon>
        <taxon>Rhabditomorpha</taxon>
        <taxon>Strongyloidea</taxon>
        <taxon>Heterorhabditidae</taxon>
        <taxon>Heterorhabditis</taxon>
    </lineage>
</organism>
<accession>A0A1I7XH51</accession>